<sequence length="62" mass="6849">AKIANFKTYQPEISAEPKMAGGDYNGITKECDEGFYDMYDNKKGSLSANLCALRLGLEPRTL</sequence>
<evidence type="ECO:0000313" key="2">
    <source>
        <dbReference type="Proteomes" id="UP000283958"/>
    </source>
</evidence>
<dbReference type="Proteomes" id="UP000283958">
    <property type="component" value="Unassembled WGS sequence"/>
</dbReference>
<comment type="caution">
    <text evidence="1">The sequence shown here is derived from an EMBL/GenBank/DDBJ whole genome shotgun (WGS) entry which is preliminary data.</text>
</comment>
<protein>
    <submittedName>
        <fullName evidence="1">Uncharacterized protein</fullName>
    </submittedName>
</protein>
<feature type="non-terminal residue" evidence="1">
    <location>
        <position position="1"/>
    </location>
</feature>
<dbReference type="RefSeq" id="WP_220453260.1">
    <property type="nucleotide sequence ID" value="NZ_QRMN01000007.1"/>
</dbReference>
<proteinExistence type="predicted"/>
<reference evidence="1 2" key="1">
    <citation type="submission" date="2018-08" db="EMBL/GenBank/DDBJ databases">
        <title>A genome reference for cultivated species of the human gut microbiota.</title>
        <authorList>
            <person name="Zou Y."/>
            <person name="Xue W."/>
            <person name="Luo G."/>
        </authorList>
    </citation>
    <scope>NUCLEOTIDE SEQUENCE [LARGE SCALE GENOMIC DNA]</scope>
    <source>
        <strain evidence="1 2">AM09-18</strain>
    </source>
</reference>
<name>A0A415DMB3_PHOVU</name>
<dbReference type="AlphaFoldDB" id="A0A415DMB3"/>
<organism evidence="1 2">
    <name type="scientific">Phocaeicola vulgatus</name>
    <name type="common">Bacteroides vulgatus</name>
    <dbReference type="NCBI Taxonomy" id="821"/>
    <lineage>
        <taxon>Bacteria</taxon>
        <taxon>Pseudomonadati</taxon>
        <taxon>Bacteroidota</taxon>
        <taxon>Bacteroidia</taxon>
        <taxon>Bacteroidales</taxon>
        <taxon>Bacteroidaceae</taxon>
        <taxon>Phocaeicola</taxon>
    </lineage>
</organism>
<evidence type="ECO:0000313" key="1">
    <source>
        <dbReference type="EMBL" id="RHJ79218.1"/>
    </source>
</evidence>
<dbReference type="EMBL" id="QRMN01000007">
    <property type="protein sequence ID" value="RHJ79218.1"/>
    <property type="molecule type" value="Genomic_DNA"/>
</dbReference>
<accession>A0A415DMB3</accession>
<gene>
    <name evidence="1" type="ORF">DW105_04175</name>
</gene>